<dbReference type="GO" id="GO:0019631">
    <property type="term" value="P:quinate catabolic process"/>
    <property type="evidence" value="ECO:0007669"/>
    <property type="project" value="TreeGrafter"/>
</dbReference>
<proteinExistence type="inferred from homology"/>
<evidence type="ECO:0000256" key="8">
    <source>
        <dbReference type="HAMAP-Rule" id="MF_00169"/>
    </source>
</evidence>
<feature type="binding site" evidence="8">
    <location>
        <begin position="103"/>
        <end position="104"/>
    </location>
    <ligand>
        <name>substrate</name>
    </ligand>
</feature>
<evidence type="ECO:0000313" key="10">
    <source>
        <dbReference type="Proteomes" id="UP000265719"/>
    </source>
</evidence>
<dbReference type="HAMAP" id="MF_00169">
    <property type="entry name" value="AroQ"/>
    <property type="match status" value="1"/>
</dbReference>
<evidence type="ECO:0000256" key="7">
    <source>
        <dbReference type="ARBA" id="ARBA00023239"/>
    </source>
</evidence>
<evidence type="ECO:0000256" key="1">
    <source>
        <dbReference type="ARBA" id="ARBA00001864"/>
    </source>
</evidence>
<evidence type="ECO:0000313" key="9">
    <source>
        <dbReference type="EMBL" id="UOE20785.1"/>
    </source>
</evidence>
<organism evidence="9 10">
    <name type="scientific">Thermobifida halotolerans</name>
    <dbReference type="NCBI Taxonomy" id="483545"/>
    <lineage>
        <taxon>Bacteria</taxon>
        <taxon>Bacillati</taxon>
        <taxon>Actinomycetota</taxon>
        <taxon>Actinomycetes</taxon>
        <taxon>Streptosporangiales</taxon>
        <taxon>Nocardiopsidaceae</taxon>
        <taxon>Thermobifida</taxon>
    </lineage>
</organism>
<feature type="active site" description="Proton donor" evidence="8">
    <location>
        <position position="102"/>
    </location>
</feature>
<reference evidence="9" key="1">
    <citation type="submission" date="2020-10" db="EMBL/GenBank/DDBJ databases">
        <title>De novo genome project of the cellulose decomposer Thermobifida halotolerans type strain.</title>
        <authorList>
            <person name="Nagy I."/>
            <person name="Horvath B."/>
            <person name="Kukolya J."/>
            <person name="Nagy I."/>
            <person name="Orsini M."/>
        </authorList>
    </citation>
    <scope>NUCLEOTIDE SEQUENCE</scope>
    <source>
        <strain evidence="9">DSM 44931</strain>
    </source>
</reference>
<dbReference type="EMBL" id="CP063196">
    <property type="protein sequence ID" value="UOE20785.1"/>
    <property type="molecule type" value="Genomic_DNA"/>
</dbReference>
<protein>
    <recommendedName>
        <fullName evidence="5 8">3-dehydroquinate dehydratase</fullName>
        <shortName evidence="8">3-dehydroquinase</shortName>
        <ecNumber evidence="5 8">4.2.1.10</ecNumber>
    </recommendedName>
    <alternativeName>
        <fullName evidence="8">Type II DHQase</fullName>
    </alternativeName>
</protein>
<dbReference type="EC" id="4.2.1.10" evidence="5 8"/>
<dbReference type="AlphaFoldDB" id="A0A399G785"/>
<dbReference type="PANTHER" id="PTHR21272:SF3">
    <property type="entry name" value="CATABOLIC 3-DEHYDROQUINASE"/>
    <property type="match status" value="1"/>
</dbReference>
<feature type="binding site" evidence="8">
    <location>
        <position position="82"/>
    </location>
    <ligand>
        <name>substrate</name>
    </ligand>
</feature>
<sequence length="149" mass="15979">MDARPTVLLLNGPNLNLLGRRDPAQYGTTTLADIEKRLVELGGELGVEVVCAQSNHEGELVDRIHAARDLDGVVFNPGAYAHTSIALRDAIDAVPTPCVEVHISNVHAREPFRHVSMTAPVMSGCVSGCGVHGYELALRHVVWLIGQNG</sequence>
<dbReference type="SUPFAM" id="SSF52304">
    <property type="entry name" value="Type II 3-dehydroquinate dehydratase"/>
    <property type="match status" value="1"/>
</dbReference>
<dbReference type="Proteomes" id="UP000265719">
    <property type="component" value="Chromosome"/>
</dbReference>
<comment type="subunit">
    <text evidence="4 8">Homododecamer.</text>
</comment>
<keyword evidence="7 8" id="KW-0456">Lyase</keyword>
<feature type="binding site" evidence="8">
    <location>
        <position position="113"/>
    </location>
    <ligand>
        <name>substrate</name>
    </ligand>
</feature>
<dbReference type="Gene3D" id="3.40.50.9100">
    <property type="entry name" value="Dehydroquinase, class II"/>
    <property type="match status" value="1"/>
</dbReference>
<comment type="pathway">
    <text evidence="2 8">Metabolic intermediate biosynthesis; chorismate biosynthesis; chorismate from D-erythrose 4-phosphate and phosphoenolpyruvate: step 3/7.</text>
</comment>
<name>A0A399G785_9ACTN</name>
<dbReference type="NCBIfam" id="NF003805">
    <property type="entry name" value="PRK05395.1-2"/>
    <property type="match status" value="1"/>
</dbReference>
<feature type="binding site" evidence="8">
    <location>
        <position position="76"/>
    </location>
    <ligand>
        <name>substrate</name>
    </ligand>
</feature>
<dbReference type="Pfam" id="PF01220">
    <property type="entry name" value="DHquinase_II"/>
    <property type="match status" value="1"/>
</dbReference>
<feature type="binding site" evidence="8">
    <location>
        <position position="89"/>
    </location>
    <ligand>
        <name>substrate</name>
    </ligand>
</feature>
<dbReference type="PROSITE" id="PS01029">
    <property type="entry name" value="DEHYDROQUINASE_II"/>
    <property type="match status" value="1"/>
</dbReference>
<comment type="similarity">
    <text evidence="3 8">Belongs to the type-II 3-dehydroquinase family.</text>
</comment>
<dbReference type="KEGG" id="thao:NI17_006225"/>
<comment type="catalytic activity">
    <reaction evidence="1 8">
        <text>3-dehydroquinate = 3-dehydroshikimate + H2O</text>
        <dbReference type="Rhea" id="RHEA:21096"/>
        <dbReference type="ChEBI" id="CHEBI:15377"/>
        <dbReference type="ChEBI" id="CHEBI:16630"/>
        <dbReference type="ChEBI" id="CHEBI:32364"/>
        <dbReference type="EC" id="4.2.1.10"/>
    </reaction>
</comment>
<dbReference type="GO" id="GO:0008652">
    <property type="term" value="P:amino acid biosynthetic process"/>
    <property type="evidence" value="ECO:0007669"/>
    <property type="project" value="UniProtKB-KW"/>
</dbReference>
<dbReference type="InterPro" id="IPR001874">
    <property type="entry name" value="DHquinase_II"/>
</dbReference>
<evidence type="ECO:0000256" key="2">
    <source>
        <dbReference type="ARBA" id="ARBA00004902"/>
    </source>
</evidence>
<accession>A0A399G785</accession>
<keyword evidence="6 8" id="KW-0057">Aromatic amino acid biosynthesis</keyword>
<dbReference type="NCBIfam" id="NF003806">
    <property type="entry name" value="PRK05395.1-3"/>
    <property type="match status" value="1"/>
</dbReference>
<comment type="function">
    <text evidence="8">Catalyzes a trans-dehydration via an enolate intermediate.</text>
</comment>
<dbReference type="NCBIfam" id="NF003807">
    <property type="entry name" value="PRK05395.1-4"/>
    <property type="match status" value="1"/>
</dbReference>
<dbReference type="PIRSF" id="PIRSF001399">
    <property type="entry name" value="DHquinase_II"/>
    <property type="match status" value="1"/>
</dbReference>
<evidence type="ECO:0000256" key="6">
    <source>
        <dbReference type="ARBA" id="ARBA00023141"/>
    </source>
</evidence>
<keyword evidence="10" id="KW-1185">Reference proteome</keyword>
<dbReference type="OrthoDB" id="9790793at2"/>
<dbReference type="GO" id="GO:0009423">
    <property type="term" value="P:chorismate biosynthetic process"/>
    <property type="evidence" value="ECO:0007669"/>
    <property type="project" value="UniProtKB-UniRule"/>
</dbReference>
<evidence type="ECO:0000256" key="3">
    <source>
        <dbReference type="ARBA" id="ARBA00011037"/>
    </source>
</evidence>
<evidence type="ECO:0000256" key="4">
    <source>
        <dbReference type="ARBA" id="ARBA00011193"/>
    </source>
</evidence>
<dbReference type="CDD" id="cd00466">
    <property type="entry name" value="DHQase_II"/>
    <property type="match status" value="1"/>
</dbReference>
<dbReference type="GO" id="GO:0003855">
    <property type="term" value="F:3-dehydroquinate dehydratase activity"/>
    <property type="evidence" value="ECO:0007669"/>
    <property type="project" value="UniProtKB-UniRule"/>
</dbReference>
<dbReference type="InterPro" id="IPR018509">
    <property type="entry name" value="DHquinase_II_CS"/>
</dbReference>
<gene>
    <name evidence="8 9" type="primary">aroQ</name>
    <name evidence="9" type="ORF">NI17_006225</name>
</gene>
<dbReference type="GO" id="GO:0009073">
    <property type="term" value="P:aromatic amino acid family biosynthetic process"/>
    <property type="evidence" value="ECO:0007669"/>
    <property type="project" value="UniProtKB-KW"/>
</dbReference>
<dbReference type="InterPro" id="IPR036441">
    <property type="entry name" value="DHquinase_II_sf"/>
</dbReference>
<feature type="site" description="Transition state stabilizer" evidence="8">
    <location>
        <position position="21"/>
    </location>
</feature>
<feature type="active site" description="Proton acceptor" evidence="8">
    <location>
        <position position="26"/>
    </location>
</feature>
<evidence type="ECO:0000256" key="5">
    <source>
        <dbReference type="ARBA" id="ARBA00012060"/>
    </source>
</evidence>
<dbReference type="PANTHER" id="PTHR21272">
    <property type="entry name" value="CATABOLIC 3-DEHYDROQUINASE"/>
    <property type="match status" value="1"/>
</dbReference>
<keyword evidence="8" id="KW-0028">Amino-acid biosynthesis</keyword>
<dbReference type="RefSeq" id="WP_068692506.1">
    <property type="nucleotide sequence ID" value="NZ_CP063196.1"/>
</dbReference>
<dbReference type="NCBIfam" id="TIGR01088">
    <property type="entry name" value="aroQ"/>
    <property type="match status" value="1"/>
</dbReference>